<sequence>MIFGLALGSWTLAKVESYIGVVSYHRPHAGYRTECRNTAGVWVGRSSLLTHFRSVKNSRLTRVDGRSARVVAGSEGYELALLDVDAVQNNWFTVSDVLPSAGARLTASAAVRGSGLQTKFGTSLLGIYNKGGRYRFDATAPEYLDPEEQFGIVVDVRKLARLLHLGSTANINSSSTKLCRKEIASQALYAPSMKAMMTFHLP</sequence>
<evidence type="ECO:0000313" key="2">
    <source>
        <dbReference type="EMBL" id="CAE0067080.1"/>
    </source>
</evidence>
<accession>A0A7S3AAN9</accession>
<protein>
    <submittedName>
        <fullName evidence="1">Uncharacterized protein</fullName>
    </submittedName>
</protein>
<organism evidence="1">
    <name type="scientific">Rhodosorus marinus</name>
    <dbReference type="NCBI Taxonomy" id="101924"/>
    <lineage>
        <taxon>Eukaryota</taxon>
        <taxon>Rhodophyta</taxon>
        <taxon>Stylonematophyceae</taxon>
        <taxon>Stylonematales</taxon>
        <taxon>Stylonemataceae</taxon>
        <taxon>Rhodosorus</taxon>
    </lineage>
</organism>
<dbReference type="EMBL" id="HBHW01045244">
    <property type="protein sequence ID" value="CAE0067072.1"/>
    <property type="molecule type" value="Transcribed_RNA"/>
</dbReference>
<proteinExistence type="predicted"/>
<dbReference type="AlphaFoldDB" id="A0A7S3AAN9"/>
<name>A0A7S3AAN9_9RHOD</name>
<dbReference type="EMBL" id="HBHW01045255">
    <property type="protein sequence ID" value="CAE0067080.1"/>
    <property type="molecule type" value="Transcribed_RNA"/>
</dbReference>
<gene>
    <name evidence="1" type="ORF">RMAR00112_LOCUS35148</name>
    <name evidence="2" type="ORF">RMAR00112_LOCUS35156</name>
</gene>
<evidence type="ECO:0000313" key="1">
    <source>
        <dbReference type="EMBL" id="CAE0067072.1"/>
    </source>
</evidence>
<reference evidence="1" key="1">
    <citation type="submission" date="2021-01" db="EMBL/GenBank/DDBJ databases">
        <authorList>
            <person name="Corre E."/>
            <person name="Pelletier E."/>
            <person name="Niang G."/>
            <person name="Scheremetjew M."/>
            <person name="Finn R."/>
            <person name="Kale V."/>
            <person name="Holt S."/>
            <person name="Cochrane G."/>
            <person name="Meng A."/>
            <person name="Brown T."/>
            <person name="Cohen L."/>
        </authorList>
    </citation>
    <scope>NUCLEOTIDE SEQUENCE</scope>
    <source>
        <strain evidence="1">CCMP 769</strain>
    </source>
</reference>